<dbReference type="PROSITE" id="PS01209">
    <property type="entry name" value="LDLRA_1"/>
    <property type="match status" value="2"/>
</dbReference>
<keyword evidence="2" id="KW-1003">Cell membrane</keyword>
<comment type="caution">
    <text evidence="12">Lacks conserved residue(s) required for the propagation of feature annotation.</text>
</comment>
<feature type="disulfide bond" evidence="12">
    <location>
        <begin position="4"/>
        <end position="16"/>
    </location>
</feature>
<organism evidence="13 14">
    <name type="scientific">Cricetulus griseus</name>
    <name type="common">Chinese hamster</name>
    <name type="synonym">Cricetulus barabensis griseus</name>
    <dbReference type="NCBI Taxonomy" id="10029"/>
    <lineage>
        <taxon>Eukaryota</taxon>
        <taxon>Metazoa</taxon>
        <taxon>Chordata</taxon>
        <taxon>Craniata</taxon>
        <taxon>Vertebrata</taxon>
        <taxon>Euteleostomi</taxon>
        <taxon>Mammalia</taxon>
        <taxon>Eutheria</taxon>
        <taxon>Euarchontoglires</taxon>
        <taxon>Glires</taxon>
        <taxon>Rodentia</taxon>
        <taxon>Myomorpha</taxon>
        <taxon>Muroidea</taxon>
        <taxon>Cricetidae</taxon>
        <taxon>Cricetinae</taxon>
        <taxon>Cricetulus</taxon>
    </lineage>
</organism>
<dbReference type="SMART" id="SM00192">
    <property type="entry name" value="LDLa"/>
    <property type="match status" value="2"/>
</dbReference>
<dbReference type="FunFam" id="4.10.400.10:FF:000006">
    <property type="entry name" value="Putative low-density lipoprotein receptor"/>
    <property type="match status" value="1"/>
</dbReference>
<keyword evidence="3" id="KW-0245">EGF-like domain</keyword>
<evidence type="ECO:0000256" key="6">
    <source>
        <dbReference type="ARBA" id="ARBA00022737"/>
    </source>
</evidence>
<comment type="subcellular location">
    <subcellularLocation>
        <location evidence="1">Cell membrane</location>
        <topology evidence="1">Single-pass type I membrane protein</topology>
    </subcellularLocation>
</comment>
<name>G3IJA4_CRIGR</name>
<dbReference type="STRING" id="10029.G3IJA4"/>
<keyword evidence="7" id="KW-1133">Transmembrane helix</keyword>
<evidence type="ECO:0000256" key="1">
    <source>
        <dbReference type="ARBA" id="ARBA00004251"/>
    </source>
</evidence>
<dbReference type="CDD" id="cd00112">
    <property type="entry name" value="LDLa"/>
    <property type="match status" value="1"/>
</dbReference>
<dbReference type="FunFam" id="4.10.400.10:FF:000037">
    <property type="entry name" value="Sortilin related receptor 1"/>
    <property type="match status" value="1"/>
</dbReference>
<dbReference type="GO" id="GO:0006897">
    <property type="term" value="P:endocytosis"/>
    <property type="evidence" value="ECO:0007669"/>
    <property type="project" value="UniProtKB-KW"/>
</dbReference>
<dbReference type="GO" id="GO:0043235">
    <property type="term" value="C:receptor complex"/>
    <property type="evidence" value="ECO:0007669"/>
    <property type="project" value="TreeGrafter"/>
</dbReference>
<sequence length="88" mass="9996">MHQCRSDEFNCSSGMCIRSSWVCDGDNDCRDWSDEANCTEPFCTRFMDFVCKNRQQCLFHSMVCDGIVQCRDGSDEDATFAGCCLCMS</sequence>
<feature type="disulfide bond" evidence="12">
    <location>
        <begin position="11"/>
        <end position="29"/>
    </location>
</feature>
<keyword evidence="10 13" id="KW-0675">Receptor</keyword>
<gene>
    <name evidence="13" type="ORF">I79_023937</name>
</gene>
<dbReference type="PROSITE" id="PS50068">
    <property type="entry name" value="LDLRA_2"/>
    <property type="match status" value="2"/>
</dbReference>
<evidence type="ECO:0000256" key="12">
    <source>
        <dbReference type="PROSITE-ProRule" id="PRU00124"/>
    </source>
</evidence>
<dbReference type="GO" id="GO:0005041">
    <property type="term" value="F:low-density lipoprotein particle receptor activity"/>
    <property type="evidence" value="ECO:0007669"/>
    <property type="project" value="TreeGrafter"/>
</dbReference>
<evidence type="ECO:0000256" key="7">
    <source>
        <dbReference type="ARBA" id="ARBA00022989"/>
    </source>
</evidence>
<evidence type="ECO:0000313" key="14">
    <source>
        <dbReference type="Proteomes" id="UP000001075"/>
    </source>
</evidence>
<dbReference type="PANTHER" id="PTHR22722">
    <property type="entry name" value="LOW-DENSITY LIPOPROTEIN RECEPTOR-RELATED PROTEIN 2-RELATED"/>
    <property type="match status" value="1"/>
</dbReference>
<keyword evidence="8" id="KW-0472">Membrane</keyword>
<reference evidence="14" key="1">
    <citation type="journal article" date="2011" name="Nat. Biotechnol.">
        <title>The genomic sequence of the Chinese hamster ovary (CHO)-K1 cell line.</title>
        <authorList>
            <person name="Xu X."/>
            <person name="Nagarajan H."/>
            <person name="Lewis N.E."/>
            <person name="Pan S."/>
            <person name="Cai Z."/>
            <person name="Liu X."/>
            <person name="Chen W."/>
            <person name="Xie M."/>
            <person name="Wang W."/>
            <person name="Hammond S."/>
            <person name="Andersen M.R."/>
            <person name="Neff N."/>
            <person name="Passarelli B."/>
            <person name="Koh W."/>
            <person name="Fan H.C."/>
            <person name="Wang J."/>
            <person name="Gui Y."/>
            <person name="Lee K.H."/>
            <person name="Betenbaugh M.J."/>
            <person name="Quake S.R."/>
            <person name="Famili I."/>
            <person name="Palsson B.O."/>
            <person name="Wang J."/>
        </authorList>
    </citation>
    <scope>NUCLEOTIDE SEQUENCE [LARGE SCALE GENOMIC DNA]</scope>
    <source>
        <strain evidence="14">CHO K1 cell line</strain>
    </source>
</reference>
<dbReference type="Proteomes" id="UP000001075">
    <property type="component" value="Unassembled WGS sequence"/>
</dbReference>
<dbReference type="EMBL" id="JH003247">
    <property type="protein sequence ID" value="EGW04789.1"/>
    <property type="molecule type" value="Genomic_DNA"/>
</dbReference>
<dbReference type="InterPro" id="IPR051221">
    <property type="entry name" value="LDLR-related"/>
</dbReference>
<keyword evidence="5" id="KW-0812">Transmembrane</keyword>
<evidence type="ECO:0000256" key="4">
    <source>
        <dbReference type="ARBA" id="ARBA00022583"/>
    </source>
</evidence>
<evidence type="ECO:0000256" key="5">
    <source>
        <dbReference type="ARBA" id="ARBA00022692"/>
    </source>
</evidence>
<dbReference type="InParanoid" id="G3IJA4"/>
<evidence type="ECO:0000256" key="9">
    <source>
        <dbReference type="ARBA" id="ARBA00023157"/>
    </source>
</evidence>
<evidence type="ECO:0000256" key="10">
    <source>
        <dbReference type="ARBA" id="ARBA00023170"/>
    </source>
</evidence>
<evidence type="ECO:0000313" key="13">
    <source>
        <dbReference type="EMBL" id="EGW04789.1"/>
    </source>
</evidence>
<keyword evidence="6" id="KW-0677">Repeat</keyword>
<evidence type="ECO:0000256" key="3">
    <source>
        <dbReference type="ARBA" id="ARBA00022536"/>
    </source>
</evidence>
<keyword evidence="4" id="KW-0254">Endocytosis</keyword>
<dbReference type="InterPro" id="IPR002172">
    <property type="entry name" value="LDrepeatLR_classA_rpt"/>
</dbReference>
<accession>G3IJA4</accession>
<protein>
    <submittedName>
        <fullName evidence="13">Sortilin-related receptor</fullName>
    </submittedName>
</protein>
<proteinExistence type="predicted"/>
<dbReference type="InterPro" id="IPR036055">
    <property type="entry name" value="LDL_receptor-like_sf"/>
</dbReference>
<keyword evidence="11" id="KW-0325">Glycoprotein</keyword>
<dbReference type="Gene3D" id="4.10.400.10">
    <property type="entry name" value="Low-density Lipoprotein Receptor"/>
    <property type="match status" value="2"/>
</dbReference>
<evidence type="ECO:0000256" key="8">
    <source>
        <dbReference type="ARBA" id="ARBA00023136"/>
    </source>
</evidence>
<dbReference type="PANTHER" id="PTHR22722:SF5">
    <property type="entry name" value="LOW-DENSITY LIPOPROTEIN RECEPTOR-RELATED PROTEIN 1B"/>
    <property type="match status" value="1"/>
</dbReference>
<dbReference type="SUPFAM" id="SSF57424">
    <property type="entry name" value="LDL receptor-like module"/>
    <property type="match status" value="2"/>
</dbReference>
<dbReference type="InterPro" id="IPR023415">
    <property type="entry name" value="LDLR_class-A_CS"/>
</dbReference>
<evidence type="ECO:0000256" key="2">
    <source>
        <dbReference type="ARBA" id="ARBA00022475"/>
    </source>
</evidence>
<dbReference type="PRINTS" id="PR00261">
    <property type="entry name" value="LDLRECEPTOR"/>
</dbReference>
<dbReference type="AlphaFoldDB" id="G3IJA4"/>
<evidence type="ECO:0000256" key="11">
    <source>
        <dbReference type="ARBA" id="ARBA00023180"/>
    </source>
</evidence>
<dbReference type="Pfam" id="PF00057">
    <property type="entry name" value="Ldl_recept_a"/>
    <property type="match status" value="2"/>
</dbReference>
<keyword evidence="9 12" id="KW-1015">Disulfide bond</keyword>
<dbReference type="GO" id="GO:0005886">
    <property type="term" value="C:plasma membrane"/>
    <property type="evidence" value="ECO:0007669"/>
    <property type="project" value="UniProtKB-SubCell"/>
</dbReference>
<feature type="disulfide bond" evidence="12">
    <location>
        <begin position="23"/>
        <end position="38"/>
    </location>
</feature>